<feature type="region of interest" description="Disordered" evidence="1">
    <location>
        <begin position="612"/>
        <end position="663"/>
    </location>
</feature>
<feature type="region of interest" description="Disordered" evidence="1">
    <location>
        <begin position="1"/>
        <end position="22"/>
    </location>
</feature>
<reference evidence="3" key="1">
    <citation type="submission" date="2013-04" db="EMBL/GenBank/DDBJ databases">
        <authorList>
            <person name="Qu J."/>
            <person name="Murali S.C."/>
            <person name="Bandaranaike D."/>
            <person name="Bellair M."/>
            <person name="Blankenburg K."/>
            <person name="Chao H."/>
            <person name="Dinh H."/>
            <person name="Doddapaneni H."/>
            <person name="Downs B."/>
            <person name="Dugan-Rocha S."/>
            <person name="Elkadiri S."/>
            <person name="Gnanaolivu R.D."/>
            <person name="Hernandez B."/>
            <person name="Javaid M."/>
            <person name="Jayaseelan J.C."/>
            <person name="Lee S."/>
            <person name="Li M."/>
            <person name="Ming W."/>
            <person name="Munidasa M."/>
            <person name="Muniz J."/>
            <person name="Nguyen L."/>
            <person name="Ongeri F."/>
            <person name="Osuji N."/>
            <person name="Pu L.-L."/>
            <person name="Puazo M."/>
            <person name="Qu C."/>
            <person name="Quiroz J."/>
            <person name="Raj R."/>
            <person name="Weissenberger G."/>
            <person name="Xin Y."/>
            <person name="Zou X."/>
            <person name="Han Y."/>
            <person name="Richards S."/>
            <person name="Worley K."/>
            <person name="Muzny D."/>
            <person name="Gibbs R."/>
        </authorList>
    </citation>
    <scope>NUCLEOTIDE SEQUENCE</scope>
    <source>
        <strain evidence="3">Sampled in the wild</strain>
    </source>
</reference>
<feature type="region of interest" description="Disordered" evidence="1">
    <location>
        <begin position="515"/>
        <end position="554"/>
    </location>
</feature>
<dbReference type="AlphaFoldDB" id="A0A8K0NZF2"/>
<accession>A0A8K0NZF2</accession>
<evidence type="ECO:0000313" key="3">
    <source>
        <dbReference type="EMBL" id="KAG8227736.1"/>
    </source>
</evidence>
<evidence type="ECO:0000313" key="4">
    <source>
        <dbReference type="Proteomes" id="UP000792457"/>
    </source>
</evidence>
<dbReference type="InterPro" id="IPR027831">
    <property type="entry name" value="DUF4485"/>
</dbReference>
<gene>
    <name evidence="3" type="ORF">J437_LFUL008575</name>
</gene>
<evidence type="ECO:0000259" key="2">
    <source>
        <dbReference type="Pfam" id="PF14846"/>
    </source>
</evidence>
<proteinExistence type="predicted"/>
<dbReference type="OrthoDB" id="78101at2759"/>
<organism evidence="3 4">
    <name type="scientific">Ladona fulva</name>
    <name type="common">Scarce chaser dragonfly</name>
    <name type="synonym">Libellula fulva</name>
    <dbReference type="NCBI Taxonomy" id="123851"/>
    <lineage>
        <taxon>Eukaryota</taxon>
        <taxon>Metazoa</taxon>
        <taxon>Ecdysozoa</taxon>
        <taxon>Arthropoda</taxon>
        <taxon>Hexapoda</taxon>
        <taxon>Insecta</taxon>
        <taxon>Pterygota</taxon>
        <taxon>Palaeoptera</taxon>
        <taxon>Odonata</taxon>
        <taxon>Epiprocta</taxon>
        <taxon>Anisoptera</taxon>
        <taxon>Libelluloidea</taxon>
        <taxon>Libellulidae</taxon>
        <taxon>Ladona</taxon>
    </lineage>
</organism>
<sequence length="929" mass="105405">MQHVGTYSFFFDADEEPPKPPNPKEIKILDAQYALFREVATALCYDLPKAQERKAKAWIRKIDDLKNKKQWHLRNAYIKLLILSLQRQKLVGTFSSYPRNEIDLPPLDLDVNIQQHAKEMFEAHEGKGDGPPVLADLSTDLTTYAAVQEIPGYGVHCFFAISKNEPISKWLNNEKQFVPIPKSALGVKDEEFSKRDKIWQYYTFHFVFDRQSERKEIIAEPERSTHEAEDGDLHRSIDDIERILYDSDITADDVAKVEEWLKEAEKVAAAVLQQSHNVPAPVSKFDLNQMTDEEIAAIKELVGEDVRLSYGSYPSYSGVQENYTMTDEEFAALEERFRALKGRDLAVSGLSPNQQELLAVSTPLPMHSQAESFNYGQFQSPGTDFSGESVYSEEGLHPIGKEPRQHVKRNMYSDLSALSPQDPTMHEFEEHSSLCERILDHTHFDQSSDEEISEDRENIYKPFKPVHPSLSPVERISESPKTNISSSPMYPQKFSPEQMQNLVRSHVKLSPAKNIRAHDGDGWSKSTQHSPVRDFDGELDSSRPSPYPDEDPQDIWNYEAASYYDFSMMPKQDPLAFGFIECSDMKDVEVESYKPHRFLSRLKIFEEEFRRAARESSPRIERGQERRQTYSKEDEAQDRRQTFSKSSISINIEKQSDSDLGKHTSKLTLMKVTTNPSPEATDLNLEEGHTPTAKQNRIMPHSSPKEYDSPQTPSICEHITRLRRFISMRDENIEAESNQFPTPEVMRSGTPGGQPVSSIAYHAISPIPPLQPPPSPQEEANFSPLMQRDVYFEPQLSPVELEQSVMDAARLLSFSECHSCPRDQRSVELGMESPIASRMSRHLASCPQASPKMPVSPRSRTQGLIHGSPYLNTASPKSPGFSPISVGGRESFQARDLSPTMPSEAPIHSTFLSITQFEDAANIALVPYK</sequence>
<feature type="region of interest" description="Disordered" evidence="1">
    <location>
        <begin position="845"/>
        <end position="888"/>
    </location>
</feature>
<dbReference type="EMBL" id="KZ308336">
    <property type="protein sequence ID" value="KAG8227736.1"/>
    <property type="molecule type" value="Genomic_DNA"/>
</dbReference>
<feature type="region of interest" description="Disordered" evidence="1">
    <location>
        <begin position="693"/>
        <end position="712"/>
    </location>
</feature>
<feature type="compositionally biased region" description="Polar residues" evidence="1">
    <location>
        <begin position="479"/>
        <end position="490"/>
    </location>
</feature>
<protein>
    <recommendedName>
        <fullName evidence="2">DUF4485 domain-containing protein</fullName>
    </recommendedName>
</protein>
<dbReference type="Pfam" id="PF14846">
    <property type="entry name" value="DUF4485"/>
    <property type="match status" value="1"/>
</dbReference>
<name>A0A8K0NZF2_LADFU</name>
<feature type="compositionally biased region" description="Polar residues" evidence="1">
    <location>
        <begin position="643"/>
        <end position="653"/>
    </location>
</feature>
<feature type="compositionally biased region" description="Basic and acidic residues" evidence="1">
    <location>
        <begin position="612"/>
        <end position="641"/>
    </location>
</feature>
<evidence type="ECO:0000256" key="1">
    <source>
        <dbReference type="SAM" id="MobiDB-lite"/>
    </source>
</evidence>
<dbReference type="Proteomes" id="UP000792457">
    <property type="component" value="Unassembled WGS sequence"/>
</dbReference>
<feature type="domain" description="DUF4485" evidence="2">
    <location>
        <begin position="29"/>
        <end position="107"/>
    </location>
</feature>
<keyword evidence="4" id="KW-1185">Reference proteome</keyword>
<reference evidence="3" key="2">
    <citation type="submission" date="2017-10" db="EMBL/GenBank/DDBJ databases">
        <title>Ladona fulva Genome sequencing and assembly.</title>
        <authorList>
            <person name="Murali S."/>
            <person name="Richards S."/>
            <person name="Bandaranaike D."/>
            <person name="Bellair M."/>
            <person name="Blankenburg K."/>
            <person name="Chao H."/>
            <person name="Dinh H."/>
            <person name="Doddapaneni H."/>
            <person name="Dugan-Rocha S."/>
            <person name="Elkadiri S."/>
            <person name="Gnanaolivu R."/>
            <person name="Hernandez B."/>
            <person name="Skinner E."/>
            <person name="Javaid M."/>
            <person name="Lee S."/>
            <person name="Li M."/>
            <person name="Ming W."/>
            <person name="Munidasa M."/>
            <person name="Muniz J."/>
            <person name="Nguyen L."/>
            <person name="Hughes D."/>
            <person name="Osuji N."/>
            <person name="Pu L.-L."/>
            <person name="Puazo M."/>
            <person name="Qu C."/>
            <person name="Quiroz J."/>
            <person name="Raj R."/>
            <person name="Weissenberger G."/>
            <person name="Xin Y."/>
            <person name="Zou X."/>
            <person name="Han Y."/>
            <person name="Worley K."/>
            <person name="Muzny D."/>
            <person name="Gibbs R."/>
        </authorList>
    </citation>
    <scope>NUCLEOTIDE SEQUENCE</scope>
    <source>
        <strain evidence="3">Sampled in the wild</strain>
    </source>
</reference>
<comment type="caution">
    <text evidence="3">The sequence shown here is derived from an EMBL/GenBank/DDBJ whole genome shotgun (WGS) entry which is preliminary data.</text>
</comment>
<feature type="region of interest" description="Disordered" evidence="1">
    <location>
        <begin position="462"/>
        <end position="490"/>
    </location>
</feature>